<dbReference type="InterPro" id="IPR007111">
    <property type="entry name" value="NACHT_NTPase"/>
</dbReference>
<comment type="caution">
    <text evidence="3">The sequence shown here is derived from an EMBL/GenBank/DDBJ whole genome shotgun (WGS) entry which is preliminary data.</text>
</comment>
<accession>A0A4Y7T6D7</accession>
<keyword evidence="1" id="KW-0677">Repeat</keyword>
<evidence type="ECO:0000256" key="1">
    <source>
        <dbReference type="ARBA" id="ARBA00022737"/>
    </source>
</evidence>
<sequence length="697" mass="79586">MSTSYFPNAHDWNVGSITVVNTTASRNVEKAFQHLYHNTAIEAVHNSADRYGAPKCHEDTRKAVQGDIHSWIKDGDDEDEPKKIMWLTGPAGTGKTAIMGSVADTCEAERFLAGSFFFSSFAGSEKRRSKRYLVPTLVYYLVTQLPPEHPLRLSILTAVQQDPSVFRRRLDYQFTRLLLTPFNDTKHQFDSSILPKVFFIDGLDEVEAVNSRQRDPDPHEVRLANEEDQEEILSALLNATSDPTFPFRIVVASRLERVIQTFFSSDAAHVTREIFLDDKYDPGADIALYLRANFAKIRRRYRLPPSWPSVEDIRKLVYNASGQFIYAATVVRFLQSGKHPNSQAVLNAILDWRSQGSEIGALEPLDALYARILQSSPDPALAVQWISVIHSESLSESAHFMNLLLQDYDGQANYLLENLTSLIWVPPVEDLKSSYRFHHKSLIDFLGNKGRCGEDFGNSYEAGYSLYLERCADICLNKSPATRPPEPQHIPFLLLFTQRVPRLCAHGPAEKLCRCDVVWWAHFRLRLGQHEREEAIMDWFCEIHARCPIESPGNCLPHCKHWRSNTLRTCKGLGWQVPNVVAFFREALLYHYMGRPMILSPGGFVSKYHRPNTQREWLESSDARTPSTFTRYTADEDYQAILEQVADMFTRLPVDWGPKYKQEVDSGVSAPWNGFTDVIEKIKQEQGIDVPDVPPRW</sequence>
<dbReference type="InterPro" id="IPR056884">
    <property type="entry name" value="NPHP3-like_N"/>
</dbReference>
<dbReference type="PANTHER" id="PTHR10039:SF5">
    <property type="entry name" value="NACHT DOMAIN-CONTAINING PROTEIN"/>
    <property type="match status" value="1"/>
</dbReference>
<organism evidence="3 4">
    <name type="scientific">Coprinellus micaceus</name>
    <name type="common">Glistening ink-cap mushroom</name>
    <name type="synonym">Coprinus micaceus</name>
    <dbReference type="NCBI Taxonomy" id="71717"/>
    <lineage>
        <taxon>Eukaryota</taxon>
        <taxon>Fungi</taxon>
        <taxon>Dikarya</taxon>
        <taxon>Basidiomycota</taxon>
        <taxon>Agaricomycotina</taxon>
        <taxon>Agaricomycetes</taxon>
        <taxon>Agaricomycetidae</taxon>
        <taxon>Agaricales</taxon>
        <taxon>Agaricineae</taxon>
        <taxon>Psathyrellaceae</taxon>
        <taxon>Coprinellus</taxon>
    </lineage>
</organism>
<gene>
    <name evidence="3" type="ORF">FA13DRAFT_1793266</name>
</gene>
<keyword evidence="4" id="KW-1185">Reference proteome</keyword>
<dbReference type="OrthoDB" id="4760524at2759"/>
<dbReference type="EMBL" id="QPFP01000028">
    <property type="protein sequence ID" value="TEB29162.1"/>
    <property type="molecule type" value="Genomic_DNA"/>
</dbReference>
<dbReference type="InterPro" id="IPR027417">
    <property type="entry name" value="P-loop_NTPase"/>
</dbReference>
<evidence type="ECO:0000313" key="4">
    <source>
        <dbReference type="Proteomes" id="UP000298030"/>
    </source>
</evidence>
<dbReference type="SUPFAM" id="SSF52540">
    <property type="entry name" value="P-loop containing nucleoside triphosphate hydrolases"/>
    <property type="match status" value="1"/>
</dbReference>
<reference evidence="3 4" key="1">
    <citation type="journal article" date="2019" name="Nat. Ecol. Evol.">
        <title>Megaphylogeny resolves global patterns of mushroom evolution.</title>
        <authorList>
            <person name="Varga T."/>
            <person name="Krizsan K."/>
            <person name="Foldi C."/>
            <person name="Dima B."/>
            <person name="Sanchez-Garcia M."/>
            <person name="Sanchez-Ramirez S."/>
            <person name="Szollosi G.J."/>
            <person name="Szarkandi J.G."/>
            <person name="Papp V."/>
            <person name="Albert L."/>
            <person name="Andreopoulos W."/>
            <person name="Angelini C."/>
            <person name="Antonin V."/>
            <person name="Barry K.W."/>
            <person name="Bougher N.L."/>
            <person name="Buchanan P."/>
            <person name="Buyck B."/>
            <person name="Bense V."/>
            <person name="Catcheside P."/>
            <person name="Chovatia M."/>
            <person name="Cooper J."/>
            <person name="Damon W."/>
            <person name="Desjardin D."/>
            <person name="Finy P."/>
            <person name="Geml J."/>
            <person name="Haridas S."/>
            <person name="Hughes K."/>
            <person name="Justo A."/>
            <person name="Karasinski D."/>
            <person name="Kautmanova I."/>
            <person name="Kiss B."/>
            <person name="Kocsube S."/>
            <person name="Kotiranta H."/>
            <person name="LaButti K.M."/>
            <person name="Lechner B.E."/>
            <person name="Liimatainen K."/>
            <person name="Lipzen A."/>
            <person name="Lukacs Z."/>
            <person name="Mihaltcheva S."/>
            <person name="Morgado L.N."/>
            <person name="Niskanen T."/>
            <person name="Noordeloos M.E."/>
            <person name="Ohm R.A."/>
            <person name="Ortiz-Santana B."/>
            <person name="Ovrebo C."/>
            <person name="Racz N."/>
            <person name="Riley R."/>
            <person name="Savchenko A."/>
            <person name="Shiryaev A."/>
            <person name="Soop K."/>
            <person name="Spirin V."/>
            <person name="Szebenyi C."/>
            <person name="Tomsovsky M."/>
            <person name="Tulloss R.E."/>
            <person name="Uehling J."/>
            <person name="Grigoriev I.V."/>
            <person name="Vagvolgyi C."/>
            <person name="Papp T."/>
            <person name="Martin F.M."/>
            <person name="Miettinen O."/>
            <person name="Hibbett D.S."/>
            <person name="Nagy L.G."/>
        </authorList>
    </citation>
    <scope>NUCLEOTIDE SEQUENCE [LARGE SCALE GENOMIC DNA]</scope>
    <source>
        <strain evidence="3 4">FP101781</strain>
    </source>
</reference>
<proteinExistence type="predicted"/>
<dbReference type="Pfam" id="PF24883">
    <property type="entry name" value="NPHP3_N"/>
    <property type="match status" value="1"/>
</dbReference>
<protein>
    <recommendedName>
        <fullName evidence="2">NACHT domain-containing protein</fullName>
    </recommendedName>
</protein>
<dbReference type="PROSITE" id="PS50837">
    <property type="entry name" value="NACHT"/>
    <property type="match status" value="1"/>
</dbReference>
<evidence type="ECO:0000259" key="2">
    <source>
        <dbReference type="PROSITE" id="PS50837"/>
    </source>
</evidence>
<dbReference type="AlphaFoldDB" id="A0A4Y7T6D7"/>
<dbReference type="STRING" id="71717.A0A4Y7T6D7"/>
<feature type="domain" description="NACHT" evidence="2">
    <location>
        <begin position="83"/>
        <end position="254"/>
    </location>
</feature>
<evidence type="ECO:0000313" key="3">
    <source>
        <dbReference type="EMBL" id="TEB29162.1"/>
    </source>
</evidence>
<name>A0A4Y7T6D7_COPMI</name>
<dbReference type="Proteomes" id="UP000298030">
    <property type="component" value="Unassembled WGS sequence"/>
</dbReference>
<dbReference type="PANTHER" id="PTHR10039">
    <property type="entry name" value="AMELOGENIN"/>
    <property type="match status" value="1"/>
</dbReference>
<dbReference type="Gene3D" id="3.40.50.300">
    <property type="entry name" value="P-loop containing nucleotide triphosphate hydrolases"/>
    <property type="match status" value="1"/>
</dbReference>